<dbReference type="InterPro" id="IPR041698">
    <property type="entry name" value="Methyltransf_25"/>
</dbReference>
<protein>
    <submittedName>
        <fullName evidence="3">Class I SAM-dependent methyltransferase</fullName>
    </submittedName>
</protein>
<dbReference type="RefSeq" id="WP_045165630.1">
    <property type="nucleotide sequence ID" value="NZ_CP113864.1"/>
</dbReference>
<dbReference type="SUPFAM" id="SSF53335">
    <property type="entry name" value="S-adenosyl-L-methionine-dependent methyltransferases"/>
    <property type="match status" value="1"/>
</dbReference>
<evidence type="ECO:0000313" key="4">
    <source>
        <dbReference type="Proteomes" id="UP001164745"/>
    </source>
</evidence>
<gene>
    <name evidence="3" type="ORF">OTJ99_001958</name>
</gene>
<dbReference type="GO" id="GO:0032259">
    <property type="term" value="P:methylation"/>
    <property type="evidence" value="ECO:0007669"/>
    <property type="project" value="UniProtKB-KW"/>
</dbReference>
<name>A0ABY7BGB3_9FIRM</name>
<dbReference type="EMBL" id="CP113864">
    <property type="protein sequence ID" value="WAM31136.1"/>
    <property type="molecule type" value="Genomic_DNA"/>
</dbReference>
<evidence type="ECO:0000259" key="2">
    <source>
        <dbReference type="Pfam" id="PF13649"/>
    </source>
</evidence>
<dbReference type="PANTHER" id="PTHR43861:SF6">
    <property type="entry name" value="METHYLTRANSFERASE TYPE 11"/>
    <property type="match status" value="1"/>
</dbReference>
<accession>A0ABY7BGB3</accession>
<keyword evidence="3" id="KW-0489">Methyltransferase</keyword>
<dbReference type="Proteomes" id="UP001164745">
    <property type="component" value="Chromosome"/>
</dbReference>
<keyword evidence="1" id="KW-0808">Transferase</keyword>
<reference evidence="3" key="1">
    <citation type="submission" date="2022-12" db="EMBL/GenBank/DDBJ databases">
        <authorList>
            <person name="Bing R.G."/>
            <person name="Willard D.J."/>
            <person name="Manesh M.J.H."/>
            <person name="Laemthong T."/>
            <person name="Crosby J.R."/>
            <person name="Kelly R.M."/>
        </authorList>
    </citation>
    <scope>NUCLEOTIDE SEQUENCE</scope>
    <source>
        <strain evidence="3">DSM 8991</strain>
    </source>
</reference>
<dbReference type="InterPro" id="IPR029063">
    <property type="entry name" value="SAM-dependent_MTases_sf"/>
</dbReference>
<feature type="domain" description="Methyltransferase" evidence="2">
    <location>
        <begin position="43"/>
        <end position="136"/>
    </location>
</feature>
<evidence type="ECO:0000313" key="3">
    <source>
        <dbReference type="EMBL" id="WAM31136.1"/>
    </source>
</evidence>
<organism evidence="3 4">
    <name type="scientific">Caldicellulosiruptor naganoensis</name>
    <dbReference type="NCBI Taxonomy" id="29324"/>
    <lineage>
        <taxon>Bacteria</taxon>
        <taxon>Bacillati</taxon>
        <taxon>Bacillota</taxon>
        <taxon>Bacillota incertae sedis</taxon>
        <taxon>Caldicellulosiruptorales</taxon>
        <taxon>Caldicellulosiruptoraceae</taxon>
        <taxon>Caldicellulosiruptor</taxon>
    </lineage>
</organism>
<evidence type="ECO:0000256" key="1">
    <source>
        <dbReference type="ARBA" id="ARBA00022679"/>
    </source>
</evidence>
<dbReference type="PANTHER" id="PTHR43861">
    <property type="entry name" value="TRANS-ACONITATE 2-METHYLTRANSFERASE-RELATED"/>
    <property type="match status" value="1"/>
</dbReference>
<dbReference type="Gene3D" id="2.20.25.110">
    <property type="entry name" value="S-adenosyl-L-methionine-dependent methyltransferases"/>
    <property type="match status" value="1"/>
</dbReference>
<dbReference type="CDD" id="cd02440">
    <property type="entry name" value="AdoMet_MTases"/>
    <property type="match status" value="1"/>
</dbReference>
<dbReference type="Gene3D" id="3.40.50.150">
    <property type="entry name" value="Vaccinia Virus protein VP39"/>
    <property type="match status" value="1"/>
</dbReference>
<keyword evidence="4" id="KW-1185">Reference proteome</keyword>
<sequence length="241" mass="28512">MNFYDNIANYYKMFSNVFFDKILILRFLKKIFCEFDISKRARILDVGCGTGSLLRSLAKMGFEKLYGIDKSTQMIKVACHVLSSANVRLYNEDFLNFEPKNRFDVILSTMDVLNHVDKQRVLKYLKKVRRLLKRNGIFIFDLNTQEYLGKLGKRKKAVKRIEDTLFGWKFKKRGKKIIIDFSVFDTNKTIHDEIIQYIYPEKEIEKMLVKSGFLIVKKIYDYKSPIKTSFCSKVCYVCKKN</sequence>
<dbReference type="GO" id="GO:0008168">
    <property type="term" value="F:methyltransferase activity"/>
    <property type="evidence" value="ECO:0007669"/>
    <property type="project" value="UniProtKB-KW"/>
</dbReference>
<dbReference type="Pfam" id="PF13649">
    <property type="entry name" value="Methyltransf_25"/>
    <property type="match status" value="1"/>
</dbReference>
<proteinExistence type="predicted"/>